<evidence type="ECO:0000313" key="6">
    <source>
        <dbReference type="Proteomes" id="UP001419910"/>
    </source>
</evidence>
<dbReference type="PANTHER" id="PTHR43537">
    <property type="entry name" value="TRANSCRIPTIONAL REGULATOR, GNTR FAMILY"/>
    <property type="match status" value="1"/>
</dbReference>
<dbReference type="SMART" id="SM00345">
    <property type="entry name" value="HTH_GNTR"/>
    <property type="match status" value="1"/>
</dbReference>
<dbReference type="InterPro" id="IPR036390">
    <property type="entry name" value="WH_DNA-bd_sf"/>
</dbReference>
<dbReference type="InterPro" id="IPR000524">
    <property type="entry name" value="Tscrpt_reg_HTH_GntR"/>
</dbReference>
<keyword evidence="3" id="KW-0804">Transcription</keyword>
<evidence type="ECO:0000259" key="4">
    <source>
        <dbReference type="PROSITE" id="PS50949"/>
    </source>
</evidence>
<evidence type="ECO:0000256" key="2">
    <source>
        <dbReference type="ARBA" id="ARBA00023125"/>
    </source>
</evidence>
<feature type="domain" description="HTH gntR-type" evidence="4">
    <location>
        <begin position="4"/>
        <end position="71"/>
    </location>
</feature>
<keyword evidence="6" id="KW-1185">Reference proteome</keyword>
<dbReference type="PROSITE" id="PS50949">
    <property type="entry name" value="HTH_GNTR"/>
    <property type="match status" value="1"/>
</dbReference>
<dbReference type="Pfam" id="PF00392">
    <property type="entry name" value="GntR"/>
    <property type="match status" value="1"/>
</dbReference>
<keyword evidence="2" id="KW-0238">DNA-binding</keyword>
<organism evidence="5 6">
    <name type="scientific">Sphingomonas oligophenolica</name>
    <dbReference type="NCBI Taxonomy" id="301154"/>
    <lineage>
        <taxon>Bacteria</taxon>
        <taxon>Pseudomonadati</taxon>
        <taxon>Pseudomonadota</taxon>
        <taxon>Alphaproteobacteria</taxon>
        <taxon>Sphingomonadales</taxon>
        <taxon>Sphingomonadaceae</taxon>
        <taxon>Sphingomonas</taxon>
    </lineage>
</organism>
<dbReference type="Proteomes" id="UP001419910">
    <property type="component" value="Unassembled WGS sequence"/>
</dbReference>
<evidence type="ECO:0000256" key="1">
    <source>
        <dbReference type="ARBA" id="ARBA00023015"/>
    </source>
</evidence>
<dbReference type="PANTHER" id="PTHR43537:SF5">
    <property type="entry name" value="UXU OPERON TRANSCRIPTIONAL REGULATOR"/>
    <property type="match status" value="1"/>
</dbReference>
<reference evidence="5 6" key="1">
    <citation type="submission" date="2024-05" db="EMBL/GenBank/DDBJ databases">
        <authorList>
            <person name="Liu Q."/>
            <person name="Xin Y.-H."/>
        </authorList>
    </citation>
    <scope>NUCLEOTIDE SEQUENCE [LARGE SCALE GENOMIC DNA]</scope>
    <source>
        <strain evidence="5 6">CGMCC 1.10181</strain>
    </source>
</reference>
<keyword evidence="1" id="KW-0805">Transcription regulation</keyword>
<dbReference type="RefSeq" id="WP_343888985.1">
    <property type="nucleotide sequence ID" value="NZ_BAAAEH010000016.1"/>
</dbReference>
<dbReference type="EMBL" id="JBDIME010000008">
    <property type="protein sequence ID" value="MEN2790335.1"/>
    <property type="molecule type" value="Genomic_DNA"/>
</dbReference>
<dbReference type="Gene3D" id="1.10.10.10">
    <property type="entry name" value="Winged helix-like DNA-binding domain superfamily/Winged helix DNA-binding domain"/>
    <property type="match status" value="1"/>
</dbReference>
<accession>A0ABU9Y3G0</accession>
<protein>
    <submittedName>
        <fullName evidence="5">GntR family transcriptional regulator</fullName>
    </submittedName>
</protein>
<comment type="caution">
    <text evidence="5">The sequence shown here is derived from an EMBL/GenBank/DDBJ whole genome shotgun (WGS) entry which is preliminary data.</text>
</comment>
<gene>
    <name evidence="5" type="ORF">ABC974_11910</name>
</gene>
<name>A0ABU9Y3G0_9SPHN</name>
<evidence type="ECO:0000313" key="5">
    <source>
        <dbReference type="EMBL" id="MEN2790335.1"/>
    </source>
</evidence>
<dbReference type="SUPFAM" id="SSF46785">
    <property type="entry name" value="Winged helix' DNA-binding domain"/>
    <property type="match status" value="1"/>
</dbReference>
<evidence type="ECO:0000256" key="3">
    <source>
        <dbReference type="ARBA" id="ARBA00023163"/>
    </source>
</evidence>
<dbReference type="InterPro" id="IPR036388">
    <property type="entry name" value="WH-like_DNA-bd_sf"/>
</dbReference>
<proteinExistence type="predicted"/>
<sequence>MNSGATADRVYDALKRELLSGAVLPGEKLDPTRYAEALNSSVTPVRDALHRLAGERLVESRPSEGFHLPIATEPALRDLYIWNASLLKLMVQNWPRDAGRRVVTQLPADLDRAPVALFDAFAARAGKSEMSAQLDSANDRLATARAAERRVLAGQEAELRALAVAVDHEPAAAILRLVTAYHRRRLHVVPDLIRAMYRRT</sequence>